<dbReference type="EMBL" id="CP041636">
    <property type="protein sequence ID" value="QDO99673.1"/>
    <property type="molecule type" value="Genomic_DNA"/>
</dbReference>
<dbReference type="PROSITE" id="PS51257">
    <property type="entry name" value="PROKAR_LIPOPROTEIN"/>
    <property type="match status" value="1"/>
</dbReference>
<keyword evidence="4" id="KW-1185">Reference proteome</keyword>
<dbReference type="PANTHER" id="PTHR13847">
    <property type="entry name" value="SARCOSINE DEHYDROGENASE-RELATED"/>
    <property type="match status" value="1"/>
</dbReference>
<evidence type="ECO:0000313" key="4">
    <source>
        <dbReference type="Proteomes" id="UP000317496"/>
    </source>
</evidence>
<dbReference type="SUPFAM" id="SSF54373">
    <property type="entry name" value="FAD-linked reductases, C-terminal domain"/>
    <property type="match status" value="1"/>
</dbReference>
<dbReference type="InterPro" id="IPR006076">
    <property type="entry name" value="FAD-dep_OxRdtase"/>
</dbReference>
<name>A0A516H7D0_9PROT</name>
<dbReference type="Proteomes" id="UP000317496">
    <property type="component" value="Chromosome"/>
</dbReference>
<protein>
    <submittedName>
        <fullName evidence="3">FAD-binding oxidoreductase</fullName>
    </submittedName>
</protein>
<dbReference type="SUPFAM" id="SSF51905">
    <property type="entry name" value="FAD/NAD(P)-binding domain"/>
    <property type="match status" value="1"/>
</dbReference>
<dbReference type="Gene3D" id="3.30.9.10">
    <property type="entry name" value="D-Amino Acid Oxidase, subunit A, domain 2"/>
    <property type="match status" value="1"/>
</dbReference>
<sequence>MKHDVIVLGAGMVGVSCALHLQRRGLSVALVDRRAPGLETSFGNSGLVQFEATEPYELPRDLGFLISGAMNRRIDVRYHLDAVLQLAGPLFSYFVQSAPKRHAEISREYKTLIARSIETHAELIEQADAEELIAGKGYLTLFRTERELHKFFEKADARAKLGVSHLKLTAADVAKAEPHLKREFAGAIQWTDPLAIKSPGDLVQAYARLFEKEGGQVLLGDAKSLTRLRPDAWRITLNDRSTVEGEKVVIALGPWSTELTSRFGYRPPMFAKRGYHMHYARQDDRPLNNWVIDAEMGYVVCPMKAGLRLTTGAELAHVDATRTPSQLANAEAIARDVFPLGDRLDAEPWMGARPCMPDMKPVFGRIPGQDGMWCAFGHGHQGFTLGPVTGELLAAQMTGANPRIDVAPFSPARFA</sequence>
<dbReference type="GO" id="GO:0005737">
    <property type="term" value="C:cytoplasm"/>
    <property type="evidence" value="ECO:0007669"/>
    <property type="project" value="TreeGrafter"/>
</dbReference>
<evidence type="ECO:0000313" key="3">
    <source>
        <dbReference type="EMBL" id="QDO99673.1"/>
    </source>
</evidence>
<keyword evidence="1" id="KW-0560">Oxidoreductase</keyword>
<evidence type="ECO:0000259" key="2">
    <source>
        <dbReference type="Pfam" id="PF01266"/>
    </source>
</evidence>
<dbReference type="Pfam" id="PF01266">
    <property type="entry name" value="DAO"/>
    <property type="match status" value="1"/>
</dbReference>
<dbReference type="InterPro" id="IPR036188">
    <property type="entry name" value="FAD/NAD-bd_sf"/>
</dbReference>
<dbReference type="Gene3D" id="3.50.50.60">
    <property type="entry name" value="FAD/NAD(P)-binding domain"/>
    <property type="match status" value="2"/>
</dbReference>
<reference evidence="3 4" key="1">
    <citation type="submission" date="2019-07" db="EMBL/GenBank/DDBJ databases">
        <title>Genome sequencing for Ferrovibrio sp. K5.</title>
        <authorList>
            <person name="Park S.-J."/>
        </authorList>
    </citation>
    <scope>NUCLEOTIDE SEQUENCE [LARGE SCALE GENOMIC DNA]</scope>
    <source>
        <strain evidence="3 4">K5</strain>
    </source>
</reference>
<proteinExistence type="predicted"/>
<dbReference type="OrthoDB" id="9805337at2"/>
<organism evidence="3 4">
    <name type="scientific">Ferrovibrio terrae</name>
    <dbReference type="NCBI Taxonomy" id="2594003"/>
    <lineage>
        <taxon>Bacteria</taxon>
        <taxon>Pseudomonadati</taxon>
        <taxon>Pseudomonadota</taxon>
        <taxon>Alphaproteobacteria</taxon>
        <taxon>Rhodospirillales</taxon>
        <taxon>Rhodospirillaceae</taxon>
        <taxon>Ferrovibrio</taxon>
    </lineage>
</organism>
<gene>
    <name evidence="3" type="ORF">FNB15_07395</name>
</gene>
<dbReference type="KEGG" id="fer:FNB15_07395"/>
<evidence type="ECO:0000256" key="1">
    <source>
        <dbReference type="ARBA" id="ARBA00023002"/>
    </source>
</evidence>
<feature type="domain" description="FAD dependent oxidoreductase" evidence="2">
    <location>
        <begin position="4"/>
        <end position="395"/>
    </location>
</feature>
<dbReference type="AlphaFoldDB" id="A0A516H7D0"/>
<accession>A0A516H7D0</accession>
<dbReference type="PANTHER" id="PTHR13847:SF289">
    <property type="entry name" value="GLYCINE OXIDASE"/>
    <property type="match status" value="1"/>
</dbReference>
<dbReference type="GO" id="GO:0016491">
    <property type="term" value="F:oxidoreductase activity"/>
    <property type="evidence" value="ECO:0007669"/>
    <property type="project" value="UniProtKB-KW"/>
</dbReference>